<keyword evidence="2" id="KW-0472">Membrane</keyword>
<evidence type="ECO:0000256" key="1">
    <source>
        <dbReference type="SAM" id="MobiDB-lite"/>
    </source>
</evidence>
<gene>
    <name evidence="3" type="ordered locus">Ppro_1809</name>
</gene>
<dbReference type="PANTHER" id="PTHR30441:SF4">
    <property type="entry name" value="PROTEIN ASMA"/>
    <property type="match status" value="1"/>
</dbReference>
<organism evidence="3 4">
    <name type="scientific">Pelobacter propionicus (strain DSM 2379 / NBRC 103807 / OttBd1)</name>
    <dbReference type="NCBI Taxonomy" id="338966"/>
    <lineage>
        <taxon>Bacteria</taxon>
        <taxon>Pseudomonadati</taxon>
        <taxon>Thermodesulfobacteriota</taxon>
        <taxon>Desulfuromonadia</taxon>
        <taxon>Desulfuromonadales</taxon>
        <taxon>Desulfuromonadaceae</taxon>
        <taxon>Pelobacter</taxon>
    </lineage>
</organism>
<name>A1AQ01_PELPD</name>
<evidence type="ECO:0000256" key="2">
    <source>
        <dbReference type="SAM" id="Phobius"/>
    </source>
</evidence>
<evidence type="ECO:0000313" key="4">
    <source>
        <dbReference type="Proteomes" id="UP000006732"/>
    </source>
</evidence>
<sequence>MAETETTQRRPGYLRTLLLRGFMLLLCLAAVAVLALKIYLNSSHAPRLLSAILTDYLHQTVRVATLRTDGDVLSLTAVTLANPPDAPPGNLCRVERITVAPDWGELLRGRRSLRLLSLSGLRVDLRRNSTGVWNFSRLQRLLGTRKPSGAELLVRRFVVRDGALTIDGQGVRGLNLLLTELTTKGTSDARIQLSFQDPGRNRYTLIGKLRPGNEPELDLNLSAPAISPAALAGMFAVKDASLLKKTRAALRMNVLMHAGRLRLRGSLDVRQLPLALVTKQHPTIRPLNGKLEFIASYDTTQDQARLKSLTLTLNDRLVARASATMEEVRSAQRFSVDLDIARLDLARLGFLLPEGEQGRTFLAGTIAGNNIHLAGNASGGVSAASGTFLLRDASLRRDSRLLFGGVSTPLSLSRVVSGYEVRGRFISRRGRDVGSLLETLEAPFRIILSNRFRLSSVHIPELTASIMGLSVSGRMGLEPAAATPLSASLRVIAPSLARIAPLAETLGLRVASGRGSLSLYATGRGVGDFSARATARLSNLRGTRTTHDFALADGLLDARLVRNRGGFGVSGTGRLSGMGLDGRKGDGSFAYDVSDATLRLRDATLRTDGTTLTIARAAMKLPAREASGKTMRYPLSAKISGGVIRQGDAVLDGFSATVRANLVSVSSARWLEGEGELGAGYISWQGKQVGSPRLHLALSRSGARGDLGGTLLGGTLDGSLSLDPFALDRGGAFRLGIRKGQMAMIGNLLPKKGIGILSAGTLDGTCAGGYSRADGLTFRFESAGKDIATSDGKKTLFSNAGYQLSGSLSRDRLRVTTARATVGSGVMISATADIATPLSSRREGRISFDLPATPCTDIIDPFVNMLPRLIQEASVEGSLASHGQLILRGDSKLLEGSLRMEKLLLDLPSQNIRVADISGTLPFSLDLSGTTSAETGKSATFSRQQYPRIMEKLRATAADGQVVTVGGVSFGPLSLGETRLTVSAADGVTRITSLRSSLYEGALLGTGSIMLRDGISYRADLLINGLSLKLLCASIPAIKDYISGRVDGLVSLGNVGRGVAGLVGFSELWAREGNGEKMLVSRVFLQKLSGKNLSGFFFRNDRPFDQAEIAADLEGGYLTFETLDISHTNIFGVRDLSVTIAPSQNRIALDHLFNSIRQAASRGKAAAGTAGTKEEQQPAAAEPEFTWDE</sequence>
<accession>A1AQ01</accession>
<dbReference type="PANTHER" id="PTHR30441">
    <property type="entry name" value="DUF748 DOMAIN-CONTAINING PROTEIN"/>
    <property type="match status" value="1"/>
</dbReference>
<dbReference type="Proteomes" id="UP000006732">
    <property type="component" value="Chromosome"/>
</dbReference>
<evidence type="ECO:0000313" key="3">
    <source>
        <dbReference type="EMBL" id="ABK99421.1"/>
    </source>
</evidence>
<reference evidence="3 4" key="1">
    <citation type="submission" date="2006-10" db="EMBL/GenBank/DDBJ databases">
        <title>Complete sequence of chromosome of Pelobacter propionicus DSM 2379.</title>
        <authorList>
            <consortium name="US DOE Joint Genome Institute"/>
            <person name="Copeland A."/>
            <person name="Lucas S."/>
            <person name="Lapidus A."/>
            <person name="Barry K."/>
            <person name="Detter J.C."/>
            <person name="Glavina del Rio T."/>
            <person name="Hammon N."/>
            <person name="Israni S."/>
            <person name="Dalin E."/>
            <person name="Tice H."/>
            <person name="Pitluck S."/>
            <person name="Saunders E."/>
            <person name="Brettin T."/>
            <person name="Bruce D."/>
            <person name="Han C."/>
            <person name="Tapia R."/>
            <person name="Schmutz J."/>
            <person name="Larimer F."/>
            <person name="Land M."/>
            <person name="Hauser L."/>
            <person name="Kyrpides N."/>
            <person name="Kim E."/>
            <person name="Lovley D."/>
            <person name="Richardson P."/>
        </authorList>
    </citation>
    <scope>NUCLEOTIDE SEQUENCE [LARGE SCALE GENOMIC DNA]</scope>
    <source>
        <strain evidence="4">DSM 2379 / NBRC 103807 / OttBd1</strain>
    </source>
</reference>
<keyword evidence="4" id="KW-1185">Reference proteome</keyword>
<dbReference type="OrthoDB" id="5393101at2"/>
<dbReference type="AlphaFoldDB" id="A1AQ01"/>
<dbReference type="GO" id="GO:0090313">
    <property type="term" value="P:regulation of protein targeting to membrane"/>
    <property type="evidence" value="ECO:0007669"/>
    <property type="project" value="TreeGrafter"/>
</dbReference>
<dbReference type="KEGG" id="ppd:Ppro_1809"/>
<dbReference type="HOGENOM" id="CLU_272122_0_0_7"/>
<keyword evidence="2" id="KW-0812">Transmembrane</keyword>
<feature type="region of interest" description="Disordered" evidence="1">
    <location>
        <begin position="1164"/>
        <end position="1189"/>
    </location>
</feature>
<feature type="transmembrane region" description="Helical" evidence="2">
    <location>
        <begin position="17"/>
        <end position="40"/>
    </location>
</feature>
<dbReference type="RefSeq" id="WP_011735698.1">
    <property type="nucleotide sequence ID" value="NC_008609.1"/>
</dbReference>
<dbReference type="EMBL" id="CP000482">
    <property type="protein sequence ID" value="ABK99421.1"/>
    <property type="molecule type" value="Genomic_DNA"/>
</dbReference>
<dbReference type="GO" id="GO:0005886">
    <property type="term" value="C:plasma membrane"/>
    <property type="evidence" value="ECO:0007669"/>
    <property type="project" value="TreeGrafter"/>
</dbReference>
<dbReference type="STRING" id="338966.Ppro_1809"/>
<protein>
    <submittedName>
        <fullName evidence="3">Uncharacterized protein</fullName>
    </submittedName>
</protein>
<dbReference type="InterPro" id="IPR052894">
    <property type="entry name" value="AsmA-related"/>
</dbReference>
<keyword evidence="2" id="KW-1133">Transmembrane helix</keyword>
<proteinExistence type="predicted"/>
<dbReference type="eggNOG" id="COG2982">
    <property type="taxonomic scope" value="Bacteria"/>
</dbReference>